<sequence>MQTPLKIILSTENDEYSHITKLESEESSAQHMLYWQLHTQMEDGVKRLDIDLNMMVIRDVLKTVSQMLDLRDSTFGVTAHENNRGAYRCLYRSSSDTHSFKIEARSSTVEAETSYCPTTVGVKIYPNRAVSKAEDVGAIVEYTSSSSGHQGSFELYATADKITDVSGVIESRQGTHYSGLALLANAFTSPLGVRLGFPSRLKIDFEHKPEELNIIRMIIRIIRIVPSVPRETARLASPLYSRGT</sequence>
<evidence type="ECO:0000313" key="1">
    <source>
        <dbReference type="EMBL" id="KAK8392130.1"/>
    </source>
</evidence>
<organism evidence="1 2">
    <name type="scientific">Scylla paramamosain</name>
    <name type="common">Mud crab</name>
    <dbReference type="NCBI Taxonomy" id="85552"/>
    <lineage>
        <taxon>Eukaryota</taxon>
        <taxon>Metazoa</taxon>
        <taxon>Ecdysozoa</taxon>
        <taxon>Arthropoda</taxon>
        <taxon>Crustacea</taxon>
        <taxon>Multicrustacea</taxon>
        <taxon>Malacostraca</taxon>
        <taxon>Eumalacostraca</taxon>
        <taxon>Eucarida</taxon>
        <taxon>Decapoda</taxon>
        <taxon>Pleocyemata</taxon>
        <taxon>Brachyura</taxon>
        <taxon>Eubrachyura</taxon>
        <taxon>Portunoidea</taxon>
        <taxon>Portunidae</taxon>
        <taxon>Portuninae</taxon>
        <taxon>Scylla</taxon>
    </lineage>
</organism>
<dbReference type="AlphaFoldDB" id="A0AAW0TZS2"/>
<protein>
    <recommendedName>
        <fullName evidence="3">Vitellogenin</fullName>
    </recommendedName>
</protein>
<proteinExistence type="predicted"/>
<keyword evidence="2" id="KW-1185">Reference proteome</keyword>
<comment type="caution">
    <text evidence="1">The sequence shown here is derived from an EMBL/GenBank/DDBJ whole genome shotgun (WGS) entry which is preliminary data.</text>
</comment>
<name>A0AAW0TZS2_SCYPA</name>
<evidence type="ECO:0008006" key="3">
    <source>
        <dbReference type="Google" id="ProtNLM"/>
    </source>
</evidence>
<gene>
    <name evidence="1" type="ORF">O3P69_017616</name>
</gene>
<accession>A0AAW0TZS2</accession>
<dbReference type="EMBL" id="JARAKH010000023">
    <property type="protein sequence ID" value="KAK8392130.1"/>
    <property type="molecule type" value="Genomic_DNA"/>
</dbReference>
<evidence type="ECO:0000313" key="2">
    <source>
        <dbReference type="Proteomes" id="UP001487740"/>
    </source>
</evidence>
<dbReference type="Proteomes" id="UP001487740">
    <property type="component" value="Unassembled WGS sequence"/>
</dbReference>
<reference evidence="1 2" key="1">
    <citation type="submission" date="2023-03" db="EMBL/GenBank/DDBJ databases">
        <title>High-quality genome of Scylla paramamosain provides insights in environmental adaptation.</title>
        <authorList>
            <person name="Zhang L."/>
        </authorList>
    </citation>
    <scope>NUCLEOTIDE SEQUENCE [LARGE SCALE GENOMIC DNA]</scope>
    <source>
        <strain evidence="1">LZ_2023a</strain>
        <tissue evidence="1">Muscle</tissue>
    </source>
</reference>